<accession>A0AAV4NEG3</accession>
<dbReference type="Proteomes" id="UP001054945">
    <property type="component" value="Unassembled WGS sequence"/>
</dbReference>
<proteinExistence type="predicted"/>
<name>A0AAV4NEG3_CAEEX</name>
<sequence>MAGKKTTPPFDTDPALNEANSPEPNLHGDKADYRSPRMKNDPRSFFRHLAHPHPRDTYFHHIPPPHPPPGVLKLIVVTSEQLMELPPLFDSLLSPTPGPSSPTVDLEKFSPGRRNFFFHLYPPLFPPPEEGGRDEAANLQDFICSKQPALLRRGLFAAK</sequence>
<feature type="compositionally biased region" description="Basic and acidic residues" evidence="1">
    <location>
        <begin position="26"/>
        <end position="43"/>
    </location>
</feature>
<keyword evidence="3" id="KW-1185">Reference proteome</keyword>
<dbReference type="AlphaFoldDB" id="A0AAV4NEG3"/>
<gene>
    <name evidence="2" type="ORF">CEXT_49811</name>
</gene>
<evidence type="ECO:0000256" key="1">
    <source>
        <dbReference type="SAM" id="MobiDB-lite"/>
    </source>
</evidence>
<comment type="caution">
    <text evidence="2">The sequence shown here is derived from an EMBL/GenBank/DDBJ whole genome shotgun (WGS) entry which is preliminary data.</text>
</comment>
<organism evidence="2 3">
    <name type="scientific">Caerostris extrusa</name>
    <name type="common">Bark spider</name>
    <name type="synonym">Caerostris bankana</name>
    <dbReference type="NCBI Taxonomy" id="172846"/>
    <lineage>
        <taxon>Eukaryota</taxon>
        <taxon>Metazoa</taxon>
        <taxon>Ecdysozoa</taxon>
        <taxon>Arthropoda</taxon>
        <taxon>Chelicerata</taxon>
        <taxon>Arachnida</taxon>
        <taxon>Araneae</taxon>
        <taxon>Araneomorphae</taxon>
        <taxon>Entelegynae</taxon>
        <taxon>Araneoidea</taxon>
        <taxon>Araneidae</taxon>
        <taxon>Caerostris</taxon>
    </lineage>
</organism>
<evidence type="ECO:0000313" key="3">
    <source>
        <dbReference type="Proteomes" id="UP001054945"/>
    </source>
</evidence>
<feature type="region of interest" description="Disordered" evidence="1">
    <location>
        <begin position="1"/>
        <end position="43"/>
    </location>
</feature>
<dbReference type="EMBL" id="BPLR01003227">
    <property type="protein sequence ID" value="GIX82341.1"/>
    <property type="molecule type" value="Genomic_DNA"/>
</dbReference>
<evidence type="ECO:0000313" key="2">
    <source>
        <dbReference type="EMBL" id="GIX82341.1"/>
    </source>
</evidence>
<protein>
    <submittedName>
        <fullName evidence="2">Uncharacterized protein</fullName>
    </submittedName>
</protein>
<reference evidence="2 3" key="1">
    <citation type="submission" date="2021-06" db="EMBL/GenBank/DDBJ databases">
        <title>Caerostris extrusa draft genome.</title>
        <authorList>
            <person name="Kono N."/>
            <person name="Arakawa K."/>
        </authorList>
    </citation>
    <scope>NUCLEOTIDE SEQUENCE [LARGE SCALE GENOMIC DNA]</scope>
</reference>